<keyword evidence="1" id="KW-0812">Transmembrane</keyword>
<keyword evidence="1" id="KW-1133">Transmembrane helix</keyword>
<gene>
    <name evidence="2" type="ORF">GA0116948_102360</name>
</gene>
<reference evidence="2 3" key="1">
    <citation type="submission" date="2016-08" db="EMBL/GenBank/DDBJ databases">
        <authorList>
            <person name="Seilhamer J.J."/>
        </authorList>
    </citation>
    <scope>NUCLEOTIDE SEQUENCE [LARGE SCALE GENOMIC DNA]</scope>
    <source>
        <strain evidence="2 3">A37T2</strain>
    </source>
</reference>
<dbReference type="STRING" id="1335309.GA0116948_102360"/>
<dbReference type="RefSeq" id="WP_089709481.1">
    <property type="nucleotide sequence ID" value="NZ_FMAR01000002.1"/>
</dbReference>
<feature type="transmembrane region" description="Helical" evidence="1">
    <location>
        <begin position="109"/>
        <end position="129"/>
    </location>
</feature>
<organism evidence="2 3">
    <name type="scientific">Chitinophaga costaii</name>
    <dbReference type="NCBI Taxonomy" id="1335309"/>
    <lineage>
        <taxon>Bacteria</taxon>
        <taxon>Pseudomonadati</taxon>
        <taxon>Bacteroidota</taxon>
        <taxon>Chitinophagia</taxon>
        <taxon>Chitinophagales</taxon>
        <taxon>Chitinophagaceae</taxon>
        <taxon>Chitinophaga</taxon>
    </lineage>
</organism>
<evidence type="ECO:0000313" key="3">
    <source>
        <dbReference type="Proteomes" id="UP000242818"/>
    </source>
</evidence>
<dbReference type="AlphaFoldDB" id="A0A1C4B027"/>
<protein>
    <submittedName>
        <fullName evidence="2">Uncharacterized protein</fullName>
    </submittedName>
</protein>
<evidence type="ECO:0000256" key="1">
    <source>
        <dbReference type="SAM" id="Phobius"/>
    </source>
</evidence>
<feature type="transmembrane region" description="Helical" evidence="1">
    <location>
        <begin position="55"/>
        <end position="73"/>
    </location>
</feature>
<dbReference type="EMBL" id="FMAR01000002">
    <property type="protein sequence ID" value="SCC00082.1"/>
    <property type="molecule type" value="Genomic_DNA"/>
</dbReference>
<proteinExistence type="predicted"/>
<dbReference type="OrthoDB" id="10008801at2"/>
<dbReference type="Proteomes" id="UP000242818">
    <property type="component" value="Unassembled WGS sequence"/>
</dbReference>
<keyword evidence="1" id="KW-0472">Membrane</keyword>
<name>A0A1C4B027_9BACT</name>
<evidence type="ECO:0000313" key="2">
    <source>
        <dbReference type="EMBL" id="SCC00082.1"/>
    </source>
</evidence>
<accession>A0A1C4B027</accession>
<feature type="transmembrane region" description="Helical" evidence="1">
    <location>
        <begin position="85"/>
        <end position="103"/>
    </location>
</feature>
<feature type="transmembrane region" description="Helical" evidence="1">
    <location>
        <begin position="7"/>
        <end position="26"/>
    </location>
</feature>
<keyword evidence="3" id="KW-1185">Reference proteome</keyword>
<sequence>MKNTLRLLFYVLALYCVETLICTVFLETEYYVKALQGHYDWGYRQALRDALEMNLVRFLGYYLFTFGTLYFLLPRIGNDRRWPVAMINCGVYVILAALCWLLAPATMVLWFKTFAIYMTIATFISPFVLRKFRP</sequence>